<dbReference type="Pfam" id="PF03466">
    <property type="entry name" value="LysR_substrate"/>
    <property type="match status" value="1"/>
</dbReference>
<dbReference type="PANTHER" id="PTHR30419:SF31">
    <property type="entry name" value="BLR3139 PROTEIN"/>
    <property type="match status" value="1"/>
</dbReference>
<sequence length="314" mass="34198">MNLLPSLRYLVALQEHKHFGRAAAACHITQPALSNALRALEREFNVVIVKRDRNFVGLTPQGERVLASAKLMLHEHANLQQDLQSETLLPRGAIRIGAVPTAVPIAARFAAMLHARHSGIQPVVLSLSSSELERGLEDLTLDLALGYSERMRVQERKLTAWPQYTEHYFLLRRAPKPSAKGLQLAKPMRWKDAAALPLCLLTPEMHNRAIVDAAFTTAGVRAIPAIETNSIMTMMLSVVDGNVCSVLPGALVDTVRGYKELEAAPLIGPDVKTRIGFISHAQARPSRALEAGLVLAQDGAWLRHAAAHSGLLAA</sequence>
<reference evidence="6 7" key="1">
    <citation type="submission" date="2018-05" db="EMBL/GenBank/DDBJ databases">
        <title>Rhodoferax soyangensis sp.nov., isolated from an oligotrophic freshwater lake.</title>
        <authorList>
            <person name="Park M."/>
        </authorList>
    </citation>
    <scope>NUCLEOTIDE SEQUENCE [LARGE SCALE GENOMIC DNA]</scope>
    <source>
        <strain evidence="6 7">IMCC26218</strain>
    </source>
</reference>
<dbReference type="Gene3D" id="3.40.190.290">
    <property type="match status" value="1"/>
</dbReference>
<dbReference type="FunFam" id="1.10.10.10:FF:000001">
    <property type="entry name" value="LysR family transcriptional regulator"/>
    <property type="match status" value="1"/>
</dbReference>
<dbReference type="EMBL" id="QFZK01000002">
    <property type="protein sequence ID" value="RFO98078.1"/>
    <property type="molecule type" value="Genomic_DNA"/>
</dbReference>
<organism evidence="6 7">
    <name type="scientific">Rhodoferax lacus</name>
    <dbReference type="NCBI Taxonomy" id="2184758"/>
    <lineage>
        <taxon>Bacteria</taxon>
        <taxon>Pseudomonadati</taxon>
        <taxon>Pseudomonadota</taxon>
        <taxon>Betaproteobacteria</taxon>
        <taxon>Burkholderiales</taxon>
        <taxon>Comamonadaceae</taxon>
        <taxon>Rhodoferax</taxon>
    </lineage>
</organism>
<dbReference type="InterPro" id="IPR036388">
    <property type="entry name" value="WH-like_DNA-bd_sf"/>
</dbReference>
<dbReference type="PROSITE" id="PS50931">
    <property type="entry name" value="HTH_LYSR"/>
    <property type="match status" value="1"/>
</dbReference>
<dbReference type="GO" id="GO:0005829">
    <property type="term" value="C:cytosol"/>
    <property type="evidence" value="ECO:0007669"/>
    <property type="project" value="TreeGrafter"/>
</dbReference>
<keyword evidence="2" id="KW-0805">Transcription regulation</keyword>
<dbReference type="InterPro" id="IPR036390">
    <property type="entry name" value="WH_DNA-bd_sf"/>
</dbReference>
<keyword evidence="7" id="KW-1185">Reference proteome</keyword>
<dbReference type="SUPFAM" id="SSF46785">
    <property type="entry name" value="Winged helix' DNA-binding domain"/>
    <property type="match status" value="1"/>
</dbReference>
<dbReference type="Gene3D" id="1.10.10.10">
    <property type="entry name" value="Winged helix-like DNA-binding domain superfamily/Winged helix DNA-binding domain"/>
    <property type="match status" value="1"/>
</dbReference>
<dbReference type="OrthoDB" id="9775392at2"/>
<evidence type="ECO:0000313" key="6">
    <source>
        <dbReference type="EMBL" id="RFO98078.1"/>
    </source>
</evidence>
<protein>
    <submittedName>
        <fullName evidence="6">LysR family transcriptional regulator</fullName>
    </submittedName>
</protein>
<feature type="domain" description="HTH lysR-type" evidence="5">
    <location>
        <begin position="1"/>
        <end position="59"/>
    </location>
</feature>
<evidence type="ECO:0000256" key="1">
    <source>
        <dbReference type="ARBA" id="ARBA00009437"/>
    </source>
</evidence>
<dbReference type="PANTHER" id="PTHR30419">
    <property type="entry name" value="HTH-TYPE TRANSCRIPTIONAL REGULATOR YBHD"/>
    <property type="match status" value="1"/>
</dbReference>
<evidence type="ECO:0000256" key="2">
    <source>
        <dbReference type="ARBA" id="ARBA00023015"/>
    </source>
</evidence>
<name>A0A3E1RFD4_9BURK</name>
<dbReference type="GO" id="GO:0003677">
    <property type="term" value="F:DNA binding"/>
    <property type="evidence" value="ECO:0007669"/>
    <property type="project" value="UniProtKB-KW"/>
</dbReference>
<dbReference type="InterPro" id="IPR050950">
    <property type="entry name" value="HTH-type_LysR_regulators"/>
</dbReference>
<dbReference type="InterPro" id="IPR005119">
    <property type="entry name" value="LysR_subst-bd"/>
</dbReference>
<evidence type="ECO:0000256" key="3">
    <source>
        <dbReference type="ARBA" id="ARBA00023125"/>
    </source>
</evidence>
<dbReference type="PRINTS" id="PR00039">
    <property type="entry name" value="HTHLYSR"/>
</dbReference>
<dbReference type="Pfam" id="PF00126">
    <property type="entry name" value="HTH_1"/>
    <property type="match status" value="1"/>
</dbReference>
<comment type="caution">
    <text evidence="6">The sequence shown here is derived from an EMBL/GenBank/DDBJ whole genome shotgun (WGS) entry which is preliminary data.</text>
</comment>
<dbReference type="RefSeq" id="WP_117174668.1">
    <property type="nucleotide sequence ID" value="NZ_QFZK01000002.1"/>
</dbReference>
<evidence type="ECO:0000256" key="4">
    <source>
        <dbReference type="ARBA" id="ARBA00023163"/>
    </source>
</evidence>
<dbReference type="CDD" id="cd05466">
    <property type="entry name" value="PBP2_LTTR_substrate"/>
    <property type="match status" value="1"/>
</dbReference>
<dbReference type="SUPFAM" id="SSF53850">
    <property type="entry name" value="Periplasmic binding protein-like II"/>
    <property type="match status" value="1"/>
</dbReference>
<dbReference type="AlphaFoldDB" id="A0A3E1RFD4"/>
<comment type="similarity">
    <text evidence="1">Belongs to the LysR transcriptional regulatory family.</text>
</comment>
<evidence type="ECO:0000313" key="7">
    <source>
        <dbReference type="Proteomes" id="UP000260665"/>
    </source>
</evidence>
<proteinExistence type="inferred from homology"/>
<keyword evidence="4" id="KW-0804">Transcription</keyword>
<dbReference type="Proteomes" id="UP000260665">
    <property type="component" value="Unassembled WGS sequence"/>
</dbReference>
<accession>A0A3E1RFD4</accession>
<dbReference type="GO" id="GO:0003700">
    <property type="term" value="F:DNA-binding transcription factor activity"/>
    <property type="evidence" value="ECO:0007669"/>
    <property type="project" value="InterPro"/>
</dbReference>
<evidence type="ECO:0000259" key="5">
    <source>
        <dbReference type="PROSITE" id="PS50931"/>
    </source>
</evidence>
<dbReference type="InterPro" id="IPR000847">
    <property type="entry name" value="LysR_HTH_N"/>
</dbReference>
<gene>
    <name evidence="6" type="ORF">DIC66_04985</name>
</gene>
<keyword evidence="3" id="KW-0238">DNA-binding</keyword>